<feature type="coiled-coil region" evidence="2">
    <location>
        <begin position="706"/>
        <end position="876"/>
    </location>
</feature>
<accession>A0A9N9TWD6</accession>
<evidence type="ECO:0000256" key="2">
    <source>
        <dbReference type="SAM" id="Coils"/>
    </source>
</evidence>
<dbReference type="EMBL" id="OU900100">
    <property type="protein sequence ID" value="CAG9863590.1"/>
    <property type="molecule type" value="Genomic_DNA"/>
</dbReference>
<evidence type="ECO:0000313" key="5">
    <source>
        <dbReference type="EMBL" id="CAG9863590.1"/>
    </source>
</evidence>
<feature type="compositionally biased region" description="Basic and acidic residues" evidence="3">
    <location>
        <begin position="340"/>
        <end position="354"/>
    </location>
</feature>
<sequence length="1315" mass="148918">MCSIKLIYFICLLNIYFATCLISDKRLCANEDCSEPLSLATTLLRYTSPEPPLILSFAPKEAVKVYSKEAGSRPDLWGVEIKNKRGYVPKNLIREEKIFKKPTIVVDTELARTNQVPPETKVDNVEPDKVKESFEVVDGTTLYLDPSSIVPSSTESPVLSTRNPVDNHEFQDSVETEAARETNDSQEVPSAQLNKHESSADESVVEGVFSSIKSWISDDEDEEADDTNEENVEELKVIDNDKNSEESISRESSNDGKVESIDKVEEINKSSEKINDESTNKEKLEETVNSLKTEENSAESNLETPKHEPVEDQSSKNDNEQTKQEKLDQSDSTKNSAKIEMTKPIEDIDSKNQTEESTETVDAVSIEDKQETLMPENTPDVTSPTPIDLEEAIPVISTEDVTQNPNDIQQETNSISPTLELFQTKPDVNTNELRSSESTDNLEVAKEIINDKQNLQETLKEDKTEEAPKEEEKVNETPNDDSFNQTPKGEEHVEETPKDDKIEAPKIEEKMNESPKEENLKASLKTENMNENLIKEDLSDNVTQEMITENVKVIDKSPLEDILGVLEQNDVPISEVFKSKTEESGELIEETILKEEGGIFSIITSIFSRSESEVKPEPDLPPSTPISNENEILNELMGQSQSIDENENTNEAKANCDTSSIDKLIFLLTPDALLYLSTTAIACIIFIIVYNLIDRNSREAPLIQRINKLERELMITLKEKDALQEESESSVSHETASSDSFKRKLQESELYKQTLEMQIEELQREVEEKRALEEQIEVLEKELETSTEVGLELNRIISEMLDPTDGSDKLKENVEQLQRQLLEQKGIISDINKALSDKEIENGDLLNELNDSRRKTKELQGKLDEIVDQILKIEKERDQQIRSLQEEMAVSQREFRDESLKTEMLTNEIQVLKSQLSDAQRKSELKIKEYQNLKDSLSSIKSLDGDKKALQSLLDGSSIKAELEQLKIENERYAVNLNDERAAKMAFEKKCQSLSDENEALVKKYQSSDKEKVEAVMKLEVLNNYFKKREEELQSELMKYKSIWDDKEGEAASTTERIKLLTEEIENYKSQNESLKQEIVSQEIDLKSQISMLEKKVHENWVASRQLERKFEDSRQEAAQLRNRLTRERAFIEDRSQNRMQSPLDHNGELALSPPPPPPIDSATSPPMMFAGRDHMTKSPPLTGLPPFLPPPPGAPFMPPPLPFMPPPPAMFPGDHRPPPLGRMSSPPPPINSRYSPDTSAFSPYDRNTPSPPYDSEYGASPPPMRGYSPYSRDDGRDYKRPSHLSNGRNNKGSLMSSGSDHSNDSMGKRNRKMV</sequence>
<feature type="chain" id="PRO_5040168094" description="Transport and Golgi organization protein 1" evidence="4">
    <location>
        <begin position="21"/>
        <end position="1315"/>
    </location>
</feature>
<dbReference type="InterPro" id="IPR051500">
    <property type="entry name" value="cTAGE_MIA/OTOR"/>
</dbReference>
<keyword evidence="4" id="KW-0732">Signal</keyword>
<feature type="region of interest" description="Disordered" evidence="3">
    <location>
        <begin position="1128"/>
        <end position="1315"/>
    </location>
</feature>
<dbReference type="OrthoDB" id="6627676at2759"/>
<dbReference type="GO" id="GO:0009306">
    <property type="term" value="P:protein secretion"/>
    <property type="evidence" value="ECO:0007669"/>
    <property type="project" value="TreeGrafter"/>
</dbReference>
<feature type="compositionally biased region" description="Basic and acidic residues" evidence="3">
    <location>
        <begin position="304"/>
        <end position="331"/>
    </location>
</feature>
<evidence type="ECO:0000256" key="1">
    <source>
        <dbReference type="ARBA" id="ARBA00023054"/>
    </source>
</evidence>
<feature type="compositionally biased region" description="Pro residues" evidence="3">
    <location>
        <begin position="1183"/>
        <end position="1211"/>
    </location>
</feature>
<feature type="compositionally biased region" description="Basic and acidic residues" evidence="3">
    <location>
        <begin position="233"/>
        <end position="286"/>
    </location>
</feature>
<feature type="compositionally biased region" description="Basic and acidic residues" evidence="3">
    <location>
        <begin position="488"/>
        <end position="506"/>
    </location>
</feature>
<evidence type="ECO:0000256" key="3">
    <source>
        <dbReference type="SAM" id="MobiDB-lite"/>
    </source>
</evidence>
<evidence type="ECO:0008006" key="7">
    <source>
        <dbReference type="Google" id="ProtNLM"/>
    </source>
</evidence>
<dbReference type="Proteomes" id="UP001153712">
    <property type="component" value="Chromosome 7"/>
</dbReference>
<dbReference type="Gene3D" id="2.30.30.40">
    <property type="entry name" value="SH3 Domains"/>
    <property type="match status" value="1"/>
</dbReference>
<gene>
    <name evidence="5" type="ORF">PHYEVI_LOCUS9876</name>
</gene>
<evidence type="ECO:0000256" key="4">
    <source>
        <dbReference type="SAM" id="SignalP"/>
    </source>
</evidence>
<dbReference type="GO" id="GO:0070971">
    <property type="term" value="C:endoplasmic reticulum exit site"/>
    <property type="evidence" value="ECO:0007669"/>
    <property type="project" value="TreeGrafter"/>
</dbReference>
<evidence type="ECO:0000313" key="6">
    <source>
        <dbReference type="Proteomes" id="UP001153712"/>
    </source>
</evidence>
<feature type="compositionally biased region" description="Polar residues" evidence="3">
    <location>
        <begin position="149"/>
        <end position="164"/>
    </location>
</feature>
<dbReference type="PANTHER" id="PTHR23158:SF33">
    <property type="entry name" value="TRANSPORT AND GOLGI ORGANIZATION PROTEIN 1"/>
    <property type="match status" value="1"/>
</dbReference>
<dbReference type="InterPro" id="IPR036028">
    <property type="entry name" value="SH3-like_dom_sf"/>
</dbReference>
<feature type="compositionally biased region" description="Polar residues" evidence="3">
    <location>
        <begin position="1233"/>
        <end position="1249"/>
    </location>
</feature>
<dbReference type="SUPFAM" id="SSF50044">
    <property type="entry name" value="SH3-domain"/>
    <property type="match status" value="1"/>
</dbReference>
<name>A0A9N9TWD6_PHYSR</name>
<dbReference type="GO" id="GO:0006888">
    <property type="term" value="P:endoplasmic reticulum to Golgi vesicle-mediated transport"/>
    <property type="evidence" value="ECO:0007669"/>
    <property type="project" value="TreeGrafter"/>
</dbReference>
<keyword evidence="6" id="KW-1185">Reference proteome</keyword>
<feature type="compositionally biased region" description="Polar residues" evidence="3">
    <location>
        <begin position="399"/>
        <end position="417"/>
    </location>
</feature>
<feature type="compositionally biased region" description="Basic and acidic residues" evidence="3">
    <location>
        <begin position="165"/>
        <end position="183"/>
    </location>
</feature>
<feature type="compositionally biased region" description="Acidic residues" evidence="3">
    <location>
        <begin position="217"/>
        <end position="232"/>
    </location>
</feature>
<feature type="signal peptide" evidence="4">
    <location>
        <begin position="1"/>
        <end position="20"/>
    </location>
</feature>
<feature type="compositionally biased region" description="Polar residues" evidence="3">
    <location>
        <begin position="1284"/>
        <end position="1301"/>
    </location>
</feature>
<feature type="region of interest" description="Disordered" evidence="3">
    <location>
        <begin position="146"/>
        <end position="363"/>
    </location>
</feature>
<dbReference type="GO" id="GO:0035459">
    <property type="term" value="P:vesicle cargo loading"/>
    <property type="evidence" value="ECO:0007669"/>
    <property type="project" value="TreeGrafter"/>
</dbReference>
<protein>
    <recommendedName>
        <fullName evidence="7">Transport and Golgi organization protein 1</fullName>
    </recommendedName>
</protein>
<feature type="region of interest" description="Disordered" evidence="3">
    <location>
        <begin position="399"/>
        <end position="506"/>
    </location>
</feature>
<keyword evidence="1 2" id="KW-0175">Coiled coil</keyword>
<feature type="compositionally biased region" description="Basic and acidic residues" evidence="3">
    <location>
        <begin position="1128"/>
        <end position="1137"/>
    </location>
</feature>
<dbReference type="PANTHER" id="PTHR23158">
    <property type="entry name" value="MELANOMA INHIBITORY ACTIVITY-RELATED"/>
    <property type="match status" value="1"/>
</dbReference>
<feature type="compositionally biased region" description="Polar residues" evidence="3">
    <location>
        <begin position="426"/>
        <end position="441"/>
    </location>
</feature>
<dbReference type="GO" id="GO:0005789">
    <property type="term" value="C:endoplasmic reticulum membrane"/>
    <property type="evidence" value="ECO:0007669"/>
    <property type="project" value="TreeGrafter"/>
</dbReference>
<organism evidence="5 6">
    <name type="scientific">Phyllotreta striolata</name>
    <name type="common">Striped flea beetle</name>
    <name type="synonym">Crioceris striolata</name>
    <dbReference type="NCBI Taxonomy" id="444603"/>
    <lineage>
        <taxon>Eukaryota</taxon>
        <taxon>Metazoa</taxon>
        <taxon>Ecdysozoa</taxon>
        <taxon>Arthropoda</taxon>
        <taxon>Hexapoda</taxon>
        <taxon>Insecta</taxon>
        <taxon>Pterygota</taxon>
        <taxon>Neoptera</taxon>
        <taxon>Endopterygota</taxon>
        <taxon>Coleoptera</taxon>
        <taxon>Polyphaga</taxon>
        <taxon>Cucujiformia</taxon>
        <taxon>Chrysomeloidea</taxon>
        <taxon>Chrysomelidae</taxon>
        <taxon>Galerucinae</taxon>
        <taxon>Alticini</taxon>
        <taxon>Phyllotreta</taxon>
    </lineage>
</organism>
<feature type="compositionally biased region" description="Basic and acidic residues" evidence="3">
    <location>
        <begin position="1272"/>
        <end position="1281"/>
    </location>
</feature>
<feature type="compositionally biased region" description="Basic and acidic residues" evidence="3">
    <location>
        <begin position="458"/>
        <end position="475"/>
    </location>
</feature>
<reference evidence="5" key="1">
    <citation type="submission" date="2022-01" db="EMBL/GenBank/DDBJ databases">
        <authorList>
            <person name="King R."/>
        </authorList>
    </citation>
    <scope>NUCLEOTIDE SEQUENCE</scope>
</reference>
<feature type="coiled-coil region" evidence="2">
    <location>
        <begin position="963"/>
        <end position="1011"/>
    </location>
</feature>
<proteinExistence type="predicted"/>